<sequence length="24" mass="2714">MLVEGGDDAQKKKENDWCWLSGFG</sequence>
<dbReference type="AlphaFoldDB" id="A0A0F8W0D1"/>
<comment type="caution">
    <text evidence="1">The sequence shown here is derived from an EMBL/GenBank/DDBJ whole genome shotgun (WGS) entry which is preliminary data.</text>
</comment>
<organism evidence="1">
    <name type="scientific">marine sediment metagenome</name>
    <dbReference type="NCBI Taxonomy" id="412755"/>
    <lineage>
        <taxon>unclassified sequences</taxon>
        <taxon>metagenomes</taxon>
        <taxon>ecological metagenomes</taxon>
    </lineage>
</organism>
<name>A0A0F8W0D1_9ZZZZ</name>
<proteinExistence type="predicted"/>
<gene>
    <name evidence="1" type="ORF">LCGC14_2607590</name>
</gene>
<evidence type="ECO:0000313" key="1">
    <source>
        <dbReference type="EMBL" id="KKK41630.1"/>
    </source>
</evidence>
<dbReference type="EMBL" id="LAZR01070385">
    <property type="protein sequence ID" value="KKK41630.1"/>
    <property type="molecule type" value="Genomic_DNA"/>
</dbReference>
<feature type="non-terminal residue" evidence="1">
    <location>
        <position position="24"/>
    </location>
</feature>
<reference evidence="1" key="1">
    <citation type="journal article" date="2015" name="Nature">
        <title>Complex archaea that bridge the gap between prokaryotes and eukaryotes.</title>
        <authorList>
            <person name="Spang A."/>
            <person name="Saw J.H."/>
            <person name="Jorgensen S.L."/>
            <person name="Zaremba-Niedzwiedzka K."/>
            <person name="Martijn J."/>
            <person name="Lind A.E."/>
            <person name="van Eijk R."/>
            <person name="Schleper C."/>
            <person name="Guy L."/>
            <person name="Ettema T.J."/>
        </authorList>
    </citation>
    <scope>NUCLEOTIDE SEQUENCE</scope>
</reference>
<protein>
    <submittedName>
        <fullName evidence="1">Uncharacterized protein</fullName>
    </submittedName>
</protein>
<accession>A0A0F8W0D1</accession>